<keyword evidence="2" id="KW-0812">Transmembrane</keyword>
<evidence type="ECO:0000256" key="2">
    <source>
        <dbReference type="SAM" id="Phobius"/>
    </source>
</evidence>
<feature type="transmembrane region" description="Helical" evidence="2">
    <location>
        <begin position="126"/>
        <end position="148"/>
    </location>
</feature>
<dbReference type="EMBL" id="BFAG01000011">
    <property type="protein sequence ID" value="GBF06965.1"/>
    <property type="molecule type" value="Genomic_DNA"/>
</dbReference>
<gene>
    <name evidence="3" type="ORF">DAERI_110147</name>
</gene>
<keyword evidence="2" id="KW-1133">Transmembrane helix</keyword>
<dbReference type="Proteomes" id="UP000236569">
    <property type="component" value="Unassembled WGS sequence"/>
</dbReference>
<accession>A0A2I9E0G9</accession>
<feature type="transmembrane region" description="Helical" evidence="2">
    <location>
        <begin position="154"/>
        <end position="172"/>
    </location>
</feature>
<dbReference type="AlphaFoldDB" id="A0A2I9E0G9"/>
<feature type="region of interest" description="Disordered" evidence="1">
    <location>
        <begin position="315"/>
        <end position="340"/>
    </location>
</feature>
<dbReference type="InterPro" id="IPR008535">
    <property type="entry name" value="DUF817"/>
</dbReference>
<evidence type="ECO:0000313" key="3">
    <source>
        <dbReference type="EMBL" id="GBF06965.1"/>
    </source>
</evidence>
<evidence type="ECO:0008006" key="5">
    <source>
        <dbReference type="Google" id="ProtNLM"/>
    </source>
</evidence>
<feature type="transmembrane region" description="Helical" evidence="2">
    <location>
        <begin position="242"/>
        <end position="264"/>
    </location>
</feature>
<evidence type="ECO:0000313" key="4">
    <source>
        <dbReference type="Proteomes" id="UP000236569"/>
    </source>
</evidence>
<sequence length="340" mass="36732">MWPHGAGLTVGGGRSGILPSTYRLPGAPSSAFGMTRPGVGRATLEPMSAPAFPRRDARFWRQLWQFTRGQAACCTFAFAVVGLLALSRALPLGAWGLARYDFLLLGCLLVQGALLALRFETPREAGVILLFHALGFTLEAFKVAHGSWAYPEDALSKVLGVPLYAGFMYASVGSYMTQAWRRFGLALEHAPPLRVQGGLAAAAYLNFFTHHFGPDLRYVVTAALLLAYRRTRAAFTVGPERYTMPLGLAFALIGGFVFLAENAATRLGAWVYPHQSGGWQPVHLAKWLAWTLMVVVAFLIVSGLKRWEERGRAAHTGVAAPPPLSPAKGAAAPQPTRDLS</sequence>
<proteinExistence type="predicted"/>
<organism evidence="3 4">
    <name type="scientific">Deinococcus aerius</name>
    <dbReference type="NCBI Taxonomy" id="200253"/>
    <lineage>
        <taxon>Bacteria</taxon>
        <taxon>Thermotogati</taxon>
        <taxon>Deinococcota</taxon>
        <taxon>Deinococci</taxon>
        <taxon>Deinococcales</taxon>
        <taxon>Deinococcaceae</taxon>
        <taxon>Deinococcus</taxon>
    </lineage>
</organism>
<reference evidence="4" key="1">
    <citation type="submission" date="2018-01" db="EMBL/GenBank/DDBJ databases">
        <title>Draft Genome Sequence of the Radioresistant Bacterium Deinococcus aerius TR0125, Isolated from the Higher Atmosphere above Japan.</title>
        <authorList>
            <person name="Satoh K."/>
            <person name="Arai H."/>
            <person name="Sanzen T."/>
            <person name="Kawaguchi Y."/>
            <person name="Hayashi H."/>
            <person name="Yokobori S."/>
            <person name="Yamagishi A."/>
            <person name="Oono Y."/>
            <person name="Narumi I."/>
        </authorList>
    </citation>
    <scope>NUCLEOTIDE SEQUENCE [LARGE SCALE GENOMIC DNA]</scope>
    <source>
        <strain evidence="4">TR0125</strain>
    </source>
</reference>
<feature type="transmembrane region" description="Helical" evidence="2">
    <location>
        <begin position="102"/>
        <end position="119"/>
    </location>
</feature>
<keyword evidence="2" id="KW-0472">Membrane</keyword>
<comment type="caution">
    <text evidence="3">The sequence shown here is derived from an EMBL/GenBank/DDBJ whole genome shotgun (WGS) entry which is preliminary data.</text>
</comment>
<protein>
    <recommendedName>
        <fullName evidence="5">Integral membrane protein</fullName>
    </recommendedName>
</protein>
<feature type="transmembrane region" description="Helical" evidence="2">
    <location>
        <begin position="284"/>
        <end position="304"/>
    </location>
</feature>
<keyword evidence="4" id="KW-1185">Reference proteome</keyword>
<dbReference type="Pfam" id="PF05675">
    <property type="entry name" value="DUF817"/>
    <property type="match status" value="1"/>
</dbReference>
<name>A0A2I9E0G9_9DEIO</name>
<evidence type="ECO:0000256" key="1">
    <source>
        <dbReference type="SAM" id="MobiDB-lite"/>
    </source>
</evidence>
<feature type="transmembrane region" description="Helical" evidence="2">
    <location>
        <begin position="71"/>
        <end position="90"/>
    </location>
</feature>